<accession>A0A418VYA7</accession>
<dbReference type="PROSITE" id="PS50987">
    <property type="entry name" value="HTH_ARSR_2"/>
    <property type="match status" value="1"/>
</dbReference>
<keyword evidence="3" id="KW-1185">Reference proteome</keyword>
<dbReference type="Pfam" id="PF12840">
    <property type="entry name" value="HTH_20"/>
    <property type="match status" value="1"/>
</dbReference>
<evidence type="ECO:0000313" key="3">
    <source>
        <dbReference type="Proteomes" id="UP000283458"/>
    </source>
</evidence>
<dbReference type="Proteomes" id="UP000283458">
    <property type="component" value="Unassembled WGS sequence"/>
</dbReference>
<dbReference type="OrthoDB" id="7210994at2"/>
<sequence>MTHHQPDIDRTFRALADPTRRAVLARLARGAASVKELAEPFGMALPSFMAHLKLLEDSGLMVSEKRGRVRLCRFDPAPVRAAEHWLAEQRRLWETRLDQLDGYLLTLQNGDPDERDQP</sequence>
<dbReference type="PANTHER" id="PTHR38600:SF2">
    <property type="entry name" value="SLL0088 PROTEIN"/>
    <property type="match status" value="1"/>
</dbReference>
<evidence type="ECO:0000259" key="1">
    <source>
        <dbReference type="PROSITE" id="PS50987"/>
    </source>
</evidence>
<comment type="caution">
    <text evidence="2">The sequence shown here is derived from an EMBL/GenBank/DDBJ whole genome shotgun (WGS) entry which is preliminary data.</text>
</comment>
<dbReference type="InterPro" id="IPR011991">
    <property type="entry name" value="ArsR-like_HTH"/>
</dbReference>
<proteinExistence type="predicted"/>
<dbReference type="PANTHER" id="PTHR38600">
    <property type="entry name" value="TRANSCRIPTIONAL REGULATORY PROTEIN"/>
    <property type="match status" value="1"/>
</dbReference>
<dbReference type="EMBL" id="QYUL01000002">
    <property type="protein sequence ID" value="RJF82084.1"/>
    <property type="molecule type" value="Genomic_DNA"/>
</dbReference>
<gene>
    <name evidence="2" type="ORF">D3877_18645</name>
</gene>
<dbReference type="AlphaFoldDB" id="A0A418VYA7"/>
<dbReference type="RefSeq" id="WP_119832163.1">
    <property type="nucleotide sequence ID" value="NZ_QYUL01000002.1"/>
</dbReference>
<feature type="domain" description="HTH arsR-type" evidence="1">
    <location>
        <begin position="1"/>
        <end position="94"/>
    </location>
</feature>
<dbReference type="GO" id="GO:0003700">
    <property type="term" value="F:DNA-binding transcription factor activity"/>
    <property type="evidence" value="ECO:0007669"/>
    <property type="project" value="InterPro"/>
</dbReference>
<dbReference type="CDD" id="cd00090">
    <property type="entry name" value="HTH_ARSR"/>
    <property type="match status" value="1"/>
</dbReference>
<name>A0A418VYA7_9PROT</name>
<dbReference type="PRINTS" id="PR00778">
    <property type="entry name" value="HTHARSR"/>
</dbReference>
<dbReference type="Gene3D" id="1.10.10.10">
    <property type="entry name" value="Winged helix-like DNA-binding domain superfamily/Winged helix DNA-binding domain"/>
    <property type="match status" value="1"/>
</dbReference>
<organism evidence="2 3">
    <name type="scientific">Azospirillum cavernae</name>
    <dbReference type="NCBI Taxonomy" id="2320860"/>
    <lineage>
        <taxon>Bacteria</taxon>
        <taxon>Pseudomonadati</taxon>
        <taxon>Pseudomonadota</taxon>
        <taxon>Alphaproteobacteria</taxon>
        <taxon>Rhodospirillales</taxon>
        <taxon>Azospirillaceae</taxon>
        <taxon>Azospirillum</taxon>
    </lineage>
</organism>
<dbReference type="InterPro" id="IPR001845">
    <property type="entry name" value="HTH_ArsR_DNA-bd_dom"/>
</dbReference>
<dbReference type="SMART" id="SM00418">
    <property type="entry name" value="HTH_ARSR"/>
    <property type="match status" value="1"/>
</dbReference>
<dbReference type="NCBIfam" id="NF033788">
    <property type="entry name" value="HTH_metalloreg"/>
    <property type="match status" value="1"/>
</dbReference>
<protein>
    <submittedName>
        <fullName evidence="2">Transcriptional regulator</fullName>
    </submittedName>
</protein>
<dbReference type="SUPFAM" id="SSF46785">
    <property type="entry name" value="Winged helix' DNA-binding domain"/>
    <property type="match status" value="1"/>
</dbReference>
<evidence type="ECO:0000313" key="2">
    <source>
        <dbReference type="EMBL" id="RJF82084.1"/>
    </source>
</evidence>
<dbReference type="InterPro" id="IPR036388">
    <property type="entry name" value="WH-like_DNA-bd_sf"/>
</dbReference>
<dbReference type="InterPro" id="IPR036390">
    <property type="entry name" value="WH_DNA-bd_sf"/>
</dbReference>
<reference evidence="2 3" key="1">
    <citation type="submission" date="2018-09" db="EMBL/GenBank/DDBJ databases">
        <authorList>
            <person name="Zhu H."/>
        </authorList>
    </citation>
    <scope>NUCLEOTIDE SEQUENCE [LARGE SCALE GENOMIC DNA]</scope>
    <source>
        <strain evidence="2 3">K2W22B-5</strain>
    </source>
</reference>